<keyword evidence="3" id="KW-1185">Reference proteome</keyword>
<evidence type="ECO:0000313" key="2">
    <source>
        <dbReference type="EMBL" id="KAF7404930.1"/>
    </source>
</evidence>
<evidence type="ECO:0000256" key="1">
    <source>
        <dbReference type="SAM" id="MobiDB-lite"/>
    </source>
</evidence>
<feature type="region of interest" description="Disordered" evidence="1">
    <location>
        <begin position="47"/>
        <end position="72"/>
    </location>
</feature>
<name>A0A834NDG1_VESVU</name>
<evidence type="ECO:0000313" key="3">
    <source>
        <dbReference type="Proteomes" id="UP000614350"/>
    </source>
</evidence>
<proteinExistence type="predicted"/>
<feature type="compositionally biased region" description="Gly residues" evidence="1">
    <location>
        <begin position="47"/>
        <end position="57"/>
    </location>
</feature>
<dbReference type="EMBL" id="JACSEA010000003">
    <property type="protein sequence ID" value="KAF7404930.1"/>
    <property type="molecule type" value="Genomic_DNA"/>
</dbReference>
<dbReference type="AlphaFoldDB" id="A0A834NDG1"/>
<gene>
    <name evidence="2" type="ORF">HZH66_003836</name>
</gene>
<accession>A0A834NDG1</accession>
<feature type="compositionally biased region" description="Low complexity" evidence="1">
    <location>
        <begin position="58"/>
        <end position="68"/>
    </location>
</feature>
<dbReference type="Proteomes" id="UP000614350">
    <property type="component" value="Unassembled WGS sequence"/>
</dbReference>
<reference evidence="2" key="1">
    <citation type="journal article" date="2020" name="G3 (Bethesda)">
        <title>High-Quality Assemblies for Three Invasive Social Wasps from the &lt;i&gt;Vespula&lt;/i&gt; Genus.</title>
        <authorList>
            <person name="Harrop T.W.R."/>
            <person name="Guhlin J."/>
            <person name="McLaughlin G.M."/>
            <person name="Permina E."/>
            <person name="Stockwell P."/>
            <person name="Gilligan J."/>
            <person name="Le Lec M.F."/>
            <person name="Gruber M.A.M."/>
            <person name="Quinn O."/>
            <person name="Lovegrove M."/>
            <person name="Duncan E.J."/>
            <person name="Remnant E.J."/>
            <person name="Van Eeckhoven J."/>
            <person name="Graham B."/>
            <person name="Knapp R.A."/>
            <person name="Langford K.W."/>
            <person name="Kronenberg Z."/>
            <person name="Press M.O."/>
            <person name="Eacker S.M."/>
            <person name="Wilson-Rankin E.E."/>
            <person name="Purcell J."/>
            <person name="Lester P.J."/>
            <person name="Dearden P.K."/>
        </authorList>
    </citation>
    <scope>NUCLEOTIDE SEQUENCE</scope>
    <source>
        <strain evidence="2">Marl-1</strain>
    </source>
</reference>
<organism evidence="2 3">
    <name type="scientific">Vespula vulgaris</name>
    <name type="common">Yellow jacket</name>
    <name type="synonym">Wasp</name>
    <dbReference type="NCBI Taxonomy" id="7454"/>
    <lineage>
        <taxon>Eukaryota</taxon>
        <taxon>Metazoa</taxon>
        <taxon>Ecdysozoa</taxon>
        <taxon>Arthropoda</taxon>
        <taxon>Hexapoda</taxon>
        <taxon>Insecta</taxon>
        <taxon>Pterygota</taxon>
        <taxon>Neoptera</taxon>
        <taxon>Endopterygota</taxon>
        <taxon>Hymenoptera</taxon>
        <taxon>Apocrita</taxon>
        <taxon>Aculeata</taxon>
        <taxon>Vespoidea</taxon>
        <taxon>Vespidae</taxon>
        <taxon>Vespinae</taxon>
        <taxon>Vespula</taxon>
    </lineage>
</organism>
<protein>
    <submittedName>
        <fullName evidence="2">Uncharacterized protein</fullName>
    </submittedName>
</protein>
<comment type="caution">
    <text evidence="2">The sequence shown here is derived from an EMBL/GenBank/DDBJ whole genome shotgun (WGS) entry which is preliminary data.</text>
</comment>
<sequence length="106" mass="10795">MKLNEARTINHFSETVACLYACVFEECCCVYGSRCYFVPVCFDGSSSDGGGGSGGGSSSNSSSSSSAGDGSGGGCIVVVVVVLVGGWYQGRTVSMRSEEGRVDGGY</sequence>